<evidence type="ECO:0000313" key="11">
    <source>
        <dbReference type="EMBL" id="NSE17024.1"/>
    </source>
</evidence>
<reference evidence="9 12" key="1">
    <citation type="submission" date="2015-09" db="EMBL/GenBank/DDBJ databases">
        <authorList>
            <consortium name="Pathogen Informatics"/>
        </authorList>
    </citation>
    <scope>NUCLEOTIDE SEQUENCE [LARGE SCALE GENOMIC DNA]</scope>
    <source>
        <strain evidence="9 12">2789STDY5608849</strain>
    </source>
</reference>
<evidence type="ECO:0000313" key="9">
    <source>
        <dbReference type="EMBL" id="CUO17323.1"/>
    </source>
</evidence>
<keyword evidence="4 7" id="KW-0812">Transmembrane</keyword>
<dbReference type="EMBL" id="JAKNFS010000006">
    <property type="protein sequence ID" value="MCG4765025.1"/>
    <property type="molecule type" value="Genomic_DNA"/>
</dbReference>
<evidence type="ECO:0000256" key="2">
    <source>
        <dbReference type="ARBA" id="ARBA00022448"/>
    </source>
</evidence>
<feature type="transmembrane region" description="Helical" evidence="7">
    <location>
        <begin position="12"/>
        <end position="29"/>
    </location>
</feature>
<dbReference type="AlphaFoldDB" id="A0A174CVU7"/>
<organism evidence="9 12">
    <name type="scientific">Fusicatenibacter saccharivorans</name>
    <dbReference type="NCBI Taxonomy" id="1150298"/>
    <lineage>
        <taxon>Bacteria</taxon>
        <taxon>Bacillati</taxon>
        <taxon>Bacillota</taxon>
        <taxon>Clostridia</taxon>
        <taxon>Lachnospirales</taxon>
        <taxon>Lachnospiraceae</taxon>
        <taxon>Fusicatenibacter</taxon>
    </lineage>
</organism>
<feature type="transmembrane region" description="Helical" evidence="7">
    <location>
        <begin position="112"/>
        <end position="135"/>
    </location>
</feature>
<gene>
    <name evidence="9" type="primary">ycjO_4</name>
    <name evidence="9" type="ORF">ERS852406_01416</name>
    <name evidence="11" type="ORF">G5B05_11525</name>
    <name evidence="10" type="ORF">L0N21_05815</name>
</gene>
<dbReference type="InterPro" id="IPR035906">
    <property type="entry name" value="MetI-like_sf"/>
</dbReference>
<dbReference type="PANTHER" id="PTHR43227:SF11">
    <property type="entry name" value="BLL4140 PROTEIN"/>
    <property type="match status" value="1"/>
</dbReference>
<reference evidence="11" key="3">
    <citation type="submission" date="2020-02" db="EMBL/GenBank/DDBJ databases">
        <authorList>
            <person name="Littmann E."/>
            <person name="Sorbara M."/>
        </authorList>
    </citation>
    <scope>NUCLEOTIDE SEQUENCE</scope>
    <source>
        <strain evidence="11">MSK.14.54</strain>
    </source>
</reference>
<accession>A0A174CVU7</accession>
<dbReference type="Proteomes" id="UP000768180">
    <property type="component" value="Unassembled WGS sequence"/>
</dbReference>
<dbReference type="EMBL" id="JAAITQ010000022">
    <property type="protein sequence ID" value="NSE17024.1"/>
    <property type="molecule type" value="Genomic_DNA"/>
</dbReference>
<dbReference type="InterPro" id="IPR050809">
    <property type="entry name" value="UgpAE/MalFG_permease"/>
</dbReference>
<evidence type="ECO:0000256" key="1">
    <source>
        <dbReference type="ARBA" id="ARBA00004651"/>
    </source>
</evidence>
<dbReference type="Gene3D" id="1.10.3720.10">
    <property type="entry name" value="MetI-like"/>
    <property type="match status" value="1"/>
</dbReference>
<evidence type="ECO:0000259" key="8">
    <source>
        <dbReference type="PROSITE" id="PS50928"/>
    </source>
</evidence>
<dbReference type="SUPFAM" id="SSF161098">
    <property type="entry name" value="MetI-like"/>
    <property type="match status" value="1"/>
</dbReference>
<dbReference type="Pfam" id="PF00528">
    <property type="entry name" value="BPD_transp_1"/>
    <property type="match status" value="1"/>
</dbReference>
<dbReference type="RefSeq" id="WP_022462072.1">
    <property type="nucleotide sequence ID" value="NZ_CYYV01000006.1"/>
</dbReference>
<evidence type="ECO:0000256" key="7">
    <source>
        <dbReference type="RuleBase" id="RU363032"/>
    </source>
</evidence>
<dbReference type="GO" id="GO:0055085">
    <property type="term" value="P:transmembrane transport"/>
    <property type="evidence" value="ECO:0007669"/>
    <property type="project" value="InterPro"/>
</dbReference>
<dbReference type="PROSITE" id="PS50928">
    <property type="entry name" value="ABC_TM1"/>
    <property type="match status" value="1"/>
</dbReference>
<sequence>MGKKKTWKNIKRAFPLYIMVAPGFLYLLINNYVPMTGIIIAFKHLNFAKGILHSDWAGLSNFEYLFKTPDAALITRNTLLYNFAFIVVNTTVSILIAILLSELRSKTKVKIFQSAVLIPSLISIIIVSYLVYAFLSGRTGFVNGLLTSLGKENISFYTESKYWPFILIFVNCWKGAGYSSIIYLAAILGIDQEMYEAAEIDGATRWHKIKCITLPLLKSTVVTMTLLSIGRIFYSDFGLFYQVPMNSGALINATNTIDTYVYRGLIELGDISMSSAACVYQSLMGFALVMIANWLTKRYSSENALF</sequence>
<dbReference type="InterPro" id="IPR000515">
    <property type="entry name" value="MetI-like"/>
</dbReference>
<keyword evidence="2 7" id="KW-0813">Transport</keyword>
<comment type="subcellular location">
    <subcellularLocation>
        <location evidence="1 7">Cell membrane</location>
        <topology evidence="1 7">Multi-pass membrane protein</topology>
    </subcellularLocation>
</comment>
<proteinExistence type="inferred from homology"/>
<name>A0A174CVU7_9FIRM</name>
<dbReference type="Proteomes" id="UP000095706">
    <property type="component" value="Unassembled WGS sequence"/>
</dbReference>
<dbReference type="CDD" id="cd06261">
    <property type="entry name" value="TM_PBP2"/>
    <property type="match status" value="1"/>
</dbReference>
<feature type="transmembrane region" description="Helical" evidence="7">
    <location>
        <begin position="271"/>
        <end position="295"/>
    </location>
</feature>
<feature type="transmembrane region" description="Helical" evidence="7">
    <location>
        <begin position="211"/>
        <end position="234"/>
    </location>
</feature>
<evidence type="ECO:0000256" key="3">
    <source>
        <dbReference type="ARBA" id="ARBA00022475"/>
    </source>
</evidence>
<evidence type="ECO:0000313" key="13">
    <source>
        <dbReference type="Proteomes" id="UP000768180"/>
    </source>
</evidence>
<keyword evidence="3" id="KW-1003">Cell membrane</keyword>
<feature type="transmembrane region" description="Helical" evidence="7">
    <location>
        <begin position="79"/>
        <end position="100"/>
    </location>
</feature>
<dbReference type="GeneID" id="79855598"/>
<evidence type="ECO:0000256" key="4">
    <source>
        <dbReference type="ARBA" id="ARBA00022692"/>
    </source>
</evidence>
<keyword evidence="6 7" id="KW-0472">Membrane</keyword>
<evidence type="ECO:0000256" key="5">
    <source>
        <dbReference type="ARBA" id="ARBA00022989"/>
    </source>
</evidence>
<comment type="similarity">
    <text evidence="7">Belongs to the binding-protein-dependent transport system permease family.</text>
</comment>
<reference evidence="11 13" key="2">
    <citation type="journal article" date="2020" name="Cell Host Microbe">
        <title>Functional and Genomic Variation between Human-Derived Isolates of Lachnospiraceae Reveals Inter- and Intra-Species Diversity.</title>
        <authorList>
            <person name="Sorbara M.T."/>
            <person name="Littmann E.R."/>
            <person name="Fontana E."/>
            <person name="Moody T.U."/>
            <person name="Kohout C.E."/>
            <person name="Gjonbalaj M."/>
            <person name="Eaton V."/>
            <person name="Seok R."/>
            <person name="Leiner I.M."/>
            <person name="Pamer E.G."/>
        </authorList>
    </citation>
    <scope>NUCLEOTIDE SEQUENCE [LARGE SCALE GENOMIC DNA]</scope>
    <source>
        <strain evidence="11 13">MSK.14.54</strain>
    </source>
</reference>
<evidence type="ECO:0000313" key="10">
    <source>
        <dbReference type="EMBL" id="MCG4765025.1"/>
    </source>
</evidence>
<keyword evidence="5 7" id="KW-1133">Transmembrane helix</keyword>
<feature type="domain" description="ABC transmembrane type-1" evidence="8">
    <location>
        <begin position="75"/>
        <end position="292"/>
    </location>
</feature>
<evidence type="ECO:0000256" key="6">
    <source>
        <dbReference type="ARBA" id="ARBA00023136"/>
    </source>
</evidence>
<evidence type="ECO:0000313" key="12">
    <source>
        <dbReference type="Proteomes" id="UP000095706"/>
    </source>
</evidence>
<reference evidence="10" key="4">
    <citation type="submission" date="2022-01" db="EMBL/GenBank/DDBJ databases">
        <title>Collection of gut derived symbiotic bacterial strains cultured from healthy donors.</title>
        <authorList>
            <person name="Lin H."/>
            <person name="Kohout C."/>
            <person name="Waligurski E."/>
            <person name="Pamer E.G."/>
        </authorList>
    </citation>
    <scope>NUCLEOTIDE SEQUENCE</scope>
    <source>
        <strain evidence="10">DFI.5.49</strain>
    </source>
</reference>
<feature type="transmembrane region" description="Helical" evidence="7">
    <location>
        <begin position="162"/>
        <end position="190"/>
    </location>
</feature>
<dbReference type="PANTHER" id="PTHR43227">
    <property type="entry name" value="BLL4140 PROTEIN"/>
    <property type="match status" value="1"/>
</dbReference>
<protein>
    <submittedName>
        <fullName evidence="10">ABC transporter permease subunit</fullName>
    </submittedName>
    <submittedName>
        <fullName evidence="9">Inner membrane ABC transporter permease protein ycjO</fullName>
    </submittedName>
    <submittedName>
        <fullName evidence="11">Sugar ABC transporter permease</fullName>
    </submittedName>
</protein>
<keyword evidence="13" id="KW-1185">Reference proteome</keyword>
<dbReference type="Proteomes" id="UP001199915">
    <property type="component" value="Unassembled WGS sequence"/>
</dbReference>
<dbReference type="GO" id="GO:0005886">
    <property type="term" value="C:plasma membrane"/>
    <property type="evidence" value="ECO:0007669"/>
    <property type="project" value="UniProtKB-SubCell"/>
</dbReference>
<dbReference type="EMBL" id="CYYV01000006">
    <property type="protein sequence ID" value="CUO17323.1"/>
    <property type="molecule type" value="Genomic_DNA"/>
</dbReference>